<feature type="compositionally biased region" description="Basic and acidic residues" evidence="1">
    <location>
        <begin position="24"/>
        <end position="36"/>
    </location>
</feature>
<evidence type="ECO:0000313" key="3">
    <source>
        <dbReference type="WBParaSite" id="GPLIN_001262500"/>
    </source>
</evidence>
<reference evidence="2" key="2">
    <citation type="submission" date="2014-05" db="EMBL/GenBank/DDBJ databases">
        <title>The genome and life-stage specific transcriptomes of Globodera pallida elucidate key aspects of plant parasitism by a cyst nematode.</title>
        <authorList>
            <person name="Cotton J.A."/>
            <person name="Lilley C.J."/>
            <person name="Jones L.M."/>
            <person name="Kikuchi T."/>
            <person name="Reid A.J."/>
            <person name="Thorpe P."/>
            <person name="Tsai I.J."/>
            <person name="Beasley H."/>
            <person name="Blok V."/>
            <person name="Cock P.J.A."/>
            <person name="Van den Akker S.E."/>
            <person name="Holroyd N."/>
            <person name="Hunt M."/>
            <person name="Mantelin S."/>
            <person name="Naghra H."/>
            <person name="Pain A."/>
            <person name="Palomares-Rius J.E."/>
            <person name="Zarowiecki M."/>
            <person name="Berriman M."/>
            <person name="Jones J.T."/>
            <person name="Urwin P.E."/>
        </authorList>
    </citation>
    <scope>NUCLEOTIDE SEQUENCE [LARGE SCALE GENOMIC DNA]</scope>
    <source>
        <strain evidence="2">Lindley</strain>
    </source>
</reference>
<reference evidence="3" key="3">
    <citation type="submission" date="2016-06" db="UniProtKB">
        <authorList>
            <consortium name="WormBaseParasite"/>
        </authorList>
    </citation>
    <scope>IDENTIFICATION</scope>
</reference>
<accession>A0A183CIB9</accession>
<dbReference type="WBParaSite" id="GPLIN_001262500">
    <property type="protein sequence ID" value="GPLIN_001262500"/>
    <property type="gene ID" value="GPLIN_001262500"/>
</dbReference>
<protein>
    <submittedName>
        <fullName evidence="3">RNA-binding protein</fullName>
    </submittedName>
</protein>
<keyword evidence="2" id="KW-1185">Reference proteome</keyword>
<evidence type="ECO:0000256" key="1">
    <source>
        <dbReference type="SAM" id="MobiDB-lite"/>
    </source>
</evidence>
<name>A0A183CIB9_GLOPA</name>
<dbReference type="Proteomes" id="UP000050741">
    <property type="component" value="Unassembled WGS sequence"/>
</dbReference>
<reference evidence="2" key="1">
    <citation type="submission" date="2013-12" db="EMBL/GenBank/DDBJ databases">
        <authorList>
            <person name="Aslett M."/>
        </authorList>
    </citation>
    <scope>NUCLEOTIDE SEQUENCE [LARGE SCALE GENOMIC DNA]</scope>
    <source>
        <strain evidence="2">Lindley</strain>
    </source>
</reference>
<sequence length="74" mass="7846">MAKSKQLNTVEEVGSPELEDAEREENPFLRALDELSRQQQSGEGHKSPPPDSPSGRRGAGGRKGGGGQGHKHSA</sequence>
<proteinExistence type="predicted"/>
<organism evidence="2 3">
    <name type="scientific">Globodera pallida</name>
    <name type="common">Potato cyst nematode worm</name>
    <name type="synonym">Heterodera pallida</name>
    <dbReference type="NCBI Taxonomy" id="36090"/>
    <lineage>
        <taxon>Eukaryota</taxon>
        <taxon>Metazoa</taxon>
        <taxon>Ecdysozoa</taxon>
        <taxon>Nematoda</taxon>
        <taxon>Chromadorea</taxon>
        <taxon>Rhabditida</taxon>
        <taxon>Tylenchina</taxon>
        <taxon>Tylenchomorpha</taxon>
        <taxon>Tylenchoidea</taxon>
        <taxon>Heteroderidae</taxon>
        <taxon>Heteroderinae</taxon>
        <taxon>Globodera</taxon>
    </lineage>
</organism>
<feature type="compositionally biased region" description="Gly residues" evidence="1">
    <location>
        <begin position="57"/>
        <end position="68"/>
    </location>
</feature>
<dbReference type="AlphaFoldDB" id="A0A183CIB9"/>
<evidence type="ECO:0000313" key="2">
    <source>
        <dbReference type="Proteomes" id="UP000050741"/>
    </source>
</evidence>
<feature type="region of interest" description="Disordered" evidence="1">
    <location>
        <begin position="1"/>
        <end position="74"/>
    </location>
</feature>